<evidence type="ECO:0000256" key="3">
    <source>
        <dbReference type="ARBA" id="ARBA00022553"/>
    </source>
</evidence>
<dbReference type="KEGG" id="mpc:Mar181_2240"/>
<organism evidence="11 12">
    <name type="scientific">Marinomonas posidonica (strain CECT 7376 / NCIMB 14433 / IVIA-Po-181)</name>
    <dbReference type="NCBI Taxonomy" id="491952"/>
    <lineage>
        <taxon>Bacteria</taxon>
        <taxon>Pseudomonadati</taxon>
        <taxon>Pseudomonadota</taxon>
        <taxon>Gammaproteobacteria</taxon>
        <taxon>Oceanospirillales</taxon>
        <taxon>Oceanospirillaceae</taxon>
        <taxon>Marinomonas</taxon>
    </lineage>
</organism>
<feature type="transmembrane region" description="Helical" evidence="9">
    <location>
        <begin position="59"/>
        <end position="78"/>
    </location>
</feature>
<evidence type="ECO:0000256" key="5">
    <source>
        <dbReference type="ARBA" id="ARBA00022741"/>
    </source>
</evidence>
<dbReference type="eggNOG" id="COG2205">
    <property type="taxonomic scope" value="Bacteria"/>
</dbReference>
<gene>
    <name evidence="11" type="ordered locus">Mar181_2240</name>
</gene>
<dbReference type="Pfam" id="PF02518">
    <property type="entry name" value="HATPase_c"/>
    <property type="match status" value="1"/>
</dbReference>
<keyword evidence="9" id="KW-0812">Transmembrane</keyword>
<dbReference type="GO" id="GO:0007234">
    <property type="term" value="P:osmosensory signaling via phosphorelay pathway"/>
    <property type="evidence" value="ECO:0007669"/>
    <property type="project" value="TreeGrafter"/>
</dbReference>
<evidence type="ECO:0000256" key="2">
    <source>
        <dbReference type="ARBA" id="ARBA00012438"/>
    </source>
</evidence>
<evidence type="ECO:0000313" key="12">
    <source>
        <dbReference type="Proteomes" id="UP000009230"/>
    </source>
</evidence>
<keyword evidence="9" id="KW-1133">Transmembrane helix</keyword>
<feature type="transmembrane region" description="Helical" evidence="9">
    <location>
        <begin position="25"/>
        <end position="47"/>
    </location>
</feature>
<dbReference type="SMART" id="SM00387">
    <property type="entry name" value="HATPase_c"/>
    <property type="match status" value="1"/>
</dbReference>
<dbReference type="EC" id="2.7.13.3" evidence="2"/>
<accession>F6CUV0</accession>
<feature type="transmembrane region" description="Helical" evidence="9">
    <location>
        <begin position="85"/>
        <end position="107"/>
    </location>
</feature>
<keyword evidence="3" id="KW-0597">Phosphoprotein</keyword>
<dbReference type="EMBL" id="CP002771">
    <property type="protein sequence ID" value="AEF55276.1"/>
    <property type="molecule type" value="Genomic_DNA"/>
</dbReference>
<name>F6CUV0_MARPP</name>
<dbReference type="SUPFAM" id="SSF47384">
    <property type="entry name" value="Homodimeric domain of signal transducing histidine kinase"/>
    <property type="match status" value="1"/>
</dbReference>
<feature type="domain" description="Histidine kinase" evidence="10">
    <location>
        <begin position="201"/>
        <end position="438"/>
    </location>
</feature>
<evidence type="ECO:0000256" key="7">
    <source>
        <dbReference type="ARBA" id="ARBA00022840"/>
    </source>
</evidence>
<dbReference type="AlphaFoldDB" id="F6CUV0"/>
<dbReference type="PANTHER" id="PTHR42878">
    <property type="entry name" value="TWO-COMPONENT HISTIDINE KINASE"/>
    <property type="match status" value="1"/>
</dbReference>
<feature type="transmembrane region" description="Helical" evidence="9">
    <location>
        <begin position="165"/>
        <end position="185"/>
    </location>
</feature>
<comment type="catalytic activity">
    <reaction evidence="1">
        <text>ATP + protein L-histidine = ADP + protein N-phospho-L-histidine.</text>
        <dbReference type="EC" id="2.7.13.3"/>
    </reaction>
</comment>
<feature type="transmembrane region" description="Helical" evidence="9">
    <location>
        <begin position="135"/>
        <end position="153"/>
    </location>
</feature>
<feature type="transmembrane region" description="Helical" evidence="9">
    <location>
        <begin position="113"/>
        <end position="130"/>
    </location>
</feature>
<dbReference type="Proteomes" id="UP000009230">
    <property type="component" value="Chromosome"/>
</dbReference>
<dbReference type="InterPro" id="IPR036097">
    <property type="entry name" value="HisK_dim/P_sf"/>
</dbReference>
<sequence length="443" mass="50803">MQAMKIRFSAVYSHICRSLSESAEYFLPHTLYISLIGVIGFPSYYLLWTYVFPQPYENLTLRLLGALLFGGLTLLRIWPASMRPYINFYWLVTMIYTLPFFFTYMLLMNGGNLVWAMSMIAGLAVLILLAYSWILFIFTLLVGSLLALLAYALTVDKVMLTNYLIQLPIYAFLVVTTSIIFYYPYRLKQEKLKVLASIGAEISHELRTPLMTIHNHAYGLNRNLPTLLQAYELAKNHNLIKASIRPDIFKTLELSIEQIQNEVRHSNTIIDMLLMNLGKSKVDAEEFKYFSMAEIITQAIDRYPFDSNREREIVKINLKKDFQFLGSDLLMVHVVFNLIKNALVFTNGIPEPSIEITLDKAPNMNQVYFRDNGRGISLQDRDSIFENFYSSGNQDKGAGTGIGLAFCKKILVSFHANIKCDSELGEYTEFVLSFPITKKKTQK</sequence>
<dbReference type="GO" id="GO:0005524">
    <property type="term" value="F:ATP binding"/>
    <property type="evidence" value="ECO:0007669"/>
    <property type="project" value="UniProtKB-KW"/>
</dbReference>
<keyword evidence="6 11" id="KW-0418">Kinase</keyword>
<dbReference type="GO" id="GO:0000155">
    <property type="term" value="F:phosphorelay sensor kinase activity"/>
    <property type="evidence" value="ECO:0007669"/>
    <property type="project" value="InterPro"/>
</dbReference>
<evidence type="ECO:0000256" key="4">
    <source>
        <dbReference type="ARBA" id="ARBA00022679"/>
    </source>
</evidence>
<keyword evidence="8" id="KW-0902">Two-component regulatory system</keyword>
<evidence type="ECO:0000313" key="11">
    <source>
        <dbReference type="EMBL" id="AEF55276.1"/>
    </source>
</evidence>
<dbReference type="OrthoDB" id="8573961at2"/>
<evidence type="ECO:0000256" key="9">
    <source>
        <dbReference type="SAM" id="Phobius"/>
    </source>
</evidence>
<reference evidence="11 12" key="1">
    <citation type="journal article" date="2012" name="Stand. Genomic Sci.">
        <title>Complete genome sequence of Marinomonas posidonica type strain (IVIA-Po-181(T)).</title>
        <authorList>
            <person name="Lucas-Elio P."/>
            <person name="Goodwin L."/>
            <person name="Woyke T."/>
            <person name="Pitluck S."/>
            <person name="Nolan M."/>
            <person name="Kyrpides N.C."/>
            <person name="Detter J.C."/>
            <person name="Copeland A."/>
            <person name="Lu M."/>
            <person name="Bruce D."/>
            <person name="Detter C."/>
            <person name="Tapia R."/>
            <person name="Han S."/>
            <person name="Land M.L."/>
            <person name="Ivanova N."/>
            <person name="Mikhailova N."/>
            <person name="Johnston A.W."/>
            <person name="Sanchez-Amat A."/>
        </authorList>
    </citation>
    <scope>NUCLEOTIDE SEQUENCE [LARGE SCALE GENOMIC DNA]</scope>
    <source>
        <strain evidence="12">CECT 7376 / NCIMB 14433 / IVIA-Po-181</strain>
    </source>
</reference>
<keyword evidence="12" id="KW-1185">Reference proteome</keyword>
<dbReference type="InterPro" id="IPR003594">
    <property type="entry name" value="HATPase_dom"/>
</dbReference>
<dbReference type="GO" id="GO:0030295">
    <property type="term" value="F:protein kinase activator activity"/>
    <property type="evidence" value="ECO:0007669"/>
    <property type="project" value="TreeGrafter"/>
</dbReference>
<dbReference type="STRING" id="491952.Mar181_2240"/>
<dbReference type="PRINTS" id="PR00344">
    <property type="entry name" value="BCTRLSENSOR"/>
</dbReference>
<dbReference type="HOGENOM" id="CLU_053132_1_0_6"/>
<dbReference type="InterPro" id="IPR003661">
    <property type="entry name" value="HisK_dim/P_dom"/>
</dbReference>
<dbReference type="InterPro" id="IPR004358">
    <property type="entry name" value="Sig_transdc_His_kin-like_C"/>
</dbReference>
<evidence type="ECO:0000256" key="1">
    <source>
        <dbReference type="ARBA" id="ARBA00000085"/>
    </source>
</evidence>
<dbReference type="GO" id="GO:0000156">
    <property type="term" value="F:phosphorelay response regulator activity"/>
    <property type="evidence" value="ECO:0007669"/>
    <property type="project" value="TreeGrafter"/>
</dbReference>
<proteinExistence type="predicted"/>
<keyword evidence="4" id="KW-0808">Transferase</keyword>
<dbReference type="InterPro" id="IPR005467">
    <property type="entry name" value="His_kinase_dom"/>
</dbReference>
<evidence type="ECO:0000259" key="10">
    <source>
        <dbReference type="PROSITE" id="PS50109"/>
    </source>
</evidence>
<keyword evidence="7" id="KW-0067">ATP-binding</keyword>
<protein>
    <recommendedName>
        <fullName evidence="2">histidine kinase</fullName>
        <ecNumber evidence="2">2.7.13.3</ecNumber>
    </recommendedName>
</protein>
<dbReference type="PANTHER" id="PTHR42878:SF7">
    <property type="entry name" value="SENSOR HISTIDINE KINASE GLRK"/>
    <property type="match status" value="1"/>
</dbReference>
<dbReference type="CDD" id="cd00082">
    <property type="entry name" value="HisKA"/>
    <property type="match status" value="1"/>
</dbReference>
<dbReference type="PROSITE" id="PS50109">
    <property type="entry name" value="HIS_KIN"/>
    <property type="match status" value="1"/>
</dbReference>
<keyword evidence="9" id="KW-0472">Membrane</keyword>
<keyword evidence="5" id="KW-0547">Nucleotide-binding</keyword>
<dbReference type="Gene3D" id="1.10.287.130">
    <property type="match status" value="1"/>
</dbReference>
<evidence type="ECO:0000256" key="8">
    <source>
        <dbReference type="ARBA" id="ARBA00023012"/>
    </source>
</evidence>
<dbReference type="SUPFAM" id="SSF55874">
    <property type="entry name" value="ATPase domain of HSP90 chaperone/DNA topoisomerase II/histidine kinase"/>
    <property type="match status" value="1"/>
</dbReference>
<dbReference type="CDD" id="cd00075">
    <property type="entry name" value="HATPase"/>
    <property type="match status" value="1"/>
</dbReference>
<evidence type="ECO:0000256" key="6">
    <source>
        <dbReference type="ARBA" id="ARBA00022777"/>
    </source>
</evidence>
<dbReference type="InterPro" id="IPR036890">
    <property type="entry name" value="HATPase_C_sf"/>
</dbReference>
<dbReference type="InterPro" id="IPR050351">
    <property type="entry name" value="BphY/WalK/GraS-like"/>
</dbReference>
<dbReference type="Gene3D" id="3.30.565.10">
    <property type="entry name" value="Histidine kinase-like ATPase, C-terminal domain"/>
    <property type="match status" value="1"/>
</dbReference>